<dbReference type="GO" id="GO:0051539">
    <property type="term" value="F:4 iron, 4 sulfur cluster binding"/>
    <property type="evidence" value="ECO:0007669"/>
    <property type="project" value="TreeGrafter"/>
</dbReference>
<organism evidence="1 2">
    <name type="scientific">Microbacterium ginsengisoli</name>
    <dbReference type="NCBI Taxonomy" id="400772"/>
    <lineage>
        <taxon>Bacteria</taxon>
        <taxon>Bacillati</taxon>
        <taxon>Actinomycetota</taxon>
        <taxon>Actinomycetes</taxon>
        <taxon>Micrococcales</taxon>
        <taxon>Microbacteriaceae</taxon>
        <taxon>Microbacterium</taxon>
    </lineage>
</organism>
<dbReference type="InterPro" id="IPR034505">
    <property type="entry name" value="Coproporphyrinogen-III_oxidase"/>
</dbReference>
<dbReference type="PANTHER" id="PTHR13932:SF5">
    <property type="entry name" value="RADICAL S-ADENOSYL METHIONINE DOMAIN-CONTAINING PROTEIN 1, MITOCHONDRIAL"/>
    <property type="match status" value="1"/>
</dbReference>
<dbReference type="Proteomes" id="UP000257479">
    <property type="component" value="Unassembled WGS sequence"/>
</dbReference>
<protein>
    <submittedName>
        <fullName evidence="1">Coproporphyrinogen III oxidase</fullName>
    </submittedName>
</protein>
<evidence type="ECO:0000313" key="1">
    <source>
        <dbReference type="EMBL" id="HAN24423.1"/>
    </source>
</evidence>
<accession>A0A3C1KD57</accession>
<proteinExistence type="predicted"/>
<comment type="caution">
    <text evidence="1">The sequence shown here is derived from an EMBL/GenBank/DDBJ whole genome shotgun (WGS) entry which is preliminary data.</text>
</comment>
<dbReference type="PANTHER" id="PTHR13932">
    <property type="entry name" value="COPROPORPHYRINIGEN III OXIDASE"/>
    <property type="match status" value="1"/>
</dbReference>
<reference evidence="1 2" key="1">
    <citation type="journal article" date="2018" name="Nat. Biotechnol.">
        <title>A standardized bacterial taxonomy based on genome phylogeny substantially revises the tree of life.</title>
        <authorList>
            <person name="Parks D.H."/>
            <person name="Chuvochina M."/>
            <person name="Waite D.W."/>
            <person name="Rinke C."/>
            <person name="Skarshewski A."/>
            <person name="Chaumeil P.A."/>
            <person name="Hugenholtz P."/>
        </authorList>
    </citation>
    <scope>NUCLEOTIDE SEQUENCE [LARGE SCALE GENOMIC DNA]</scope>
    <source>
        <strain evidence="1">UBA9152</strain>
    </source>
</reference>
<gene>
    <name evidence="1" type="ORF">DCP95_07605</name>
</gene>
<name>A0A3C1KD57_9MICO</name>
<feature type="non-terminal residue" evidence="1">
    <location>
        <position position="1"/>
    </location>
</feature>
<dbReference type="SUPFAM" id="SSF102114">
    <property type="entry name" value="Radical SAM enzymes"/>
    <property type="match status" value="1"/>
</dbReference>
<sequence>GYGWYEVSNWSRDEATRSRHNLAYWRGADWWGFGPGAHSHVGGVRWWNVKHPAAYAQRLSVGSSPAAGRESPDTASRALERTMLELRIADGLAVASLPDTGRAEVAGLIADGLVDGASAIAGRLVLTLRGRLLADAVVRRLTA</sequence>
<dbReference type="GO" id="GO:0006779">
    <property type="term" value="P:porphyrin-containing compound biosynthetic process"/>
    <property type="evidence" value="ECO:0007669"/>
    <property type="project" value="TreeGrafter"/>
</dbReference>
<dbReference type="InterPro" id="IPR058240">
    <property type="entry name" value="rSAM_sf"/>
</dbReference>
<dbReference type="EMBL" id="DMNG01000130">
    <property type="protein sequence ID" value="HAN24423.1"/>
    <property type="molecule type" value="Genomic_DNA"/>
</dbReference>
<dbReference type="AlphaFoldDB" id="A0A3C1KD57"/>
<dbReference type="GO" id="GO:0005737">
    <property type="term" value="C:cytoplasm"/>
    <property type="evidence" value="ECO:0007669"/>
    <property type="project" value="TreeGrafter"/>
</dbReference>
<evidence type="ECO:0000313" key="2">
    <source>
        <dbReference type="Proteomes" id="UP000257479"/>
    </source>
</evidence>